<gene>
    <name evidence="2" type="primary">cas5u6u</name>
    <name evidence="2" type="ORF">JG540_00430</name>
</gene>
<evidence type="ECO:0000313" key="2">
    <source>
        <dbReference type="EMBL" id="QQM67419.1"/>
    </source>
</evidence>
<feature type="compositionally biased region" description="Basic and acidic residues" evidence="1">
    <location>
        <begin position="191"/>
        <end position="213"/>
    </location>
</feature>
<dbReference type="NCBIfam" id="TIGR02165">
    <property type="entry name" value="cas5_6_GSU0054"/>
    <property type="match status" value="1"/>
</dbReference>
<dbReference type="RefSeq" id="WP_200275999.1">
    <property type="nucleotide sequence ID" value="NZ_CP066802.1"/>
</dbReference>
<feature type="region of interest" description="Disordered" evidence="1">
    <location>
        <begin position="191"/>
        <end position="215"/>
    </location>
</feature>
<evidence type="ECO:0000256" key="1">
    <source>
        <dbReference type="SAM" id="MobiDB-lite"/>
    </source>
</evidence>
<evidence type="ECO:0000313" key="3">
    <source>
        <dbReference type="Proteomes" id="UP000595895"/>
    </source>
</evidence>
<keyword evidence="3" id="KW-1185">Reference proteome</keyword>
<dbReference type="KEGG" id="awe:JG540_00430"/>
<organism evidence="2 3">
    <name type="scientific">Actinomyces weissii</name>
    <dbReference type="NCBI Taxonomy" id="675090"/>
    <lineage>
        <taxon>Bacteria</taxon>
        <taxon>Bacillati</taxon>
        <taxon>Actinomycetota</taxon>
        <taxon>Actinomycetes</taxon>
        <taxon>Actinomycetales</taxon>
        <taxon>Actinomycetaceae</taxon>
        <taxon>Actinomyces</taxon>
    </lineage>
</organism>
<protein>
    <submittedName>
        <fullName evidence="2">Type I-U CRISPR-associated protein Cas5/Cas6</fullName>
    </submittedName>
</protein>
<name>A0A7T7M9J2_9ACTO</name>
<sequence length="516" mass="55445">MGRVGITARFPLGVYHGHAADGAAEQAPTPLRLFSALVNAAFTGSTATADGRLDAASAQALDWLEVHPPQGLSLPATAPVCAWQADRVAYRKTGTIEKGRPKTAPKVISDGVALAGQVGWVWEDMPDPVRDTLARLCEDVSCLGETDSPVVLEVSVTEANWRWDPAATAFTPGGRRVLAAAPGRRSVLERLHEESRPRKTPSESADRFRESSDTLRPFPTSTECTRVLHYAPVGQEVNAVAGTPWSNVLVLAADHPEGVVAPERYVGWCVAFHRALVGRIGDGAPPVVTGRYPDSLRVPANRLAIQYVPASLLAQSTVNLEEPAPGAFLVMVPRDISSDDMRAVLAALAGMTELNSRWGRMRLRRHDEAVLASEFWRAPAPGAARLWAPMPAAVPEVTRQRGPWSFDDAILLSLGFVWRDQLEHVGKGAAVYRSLVEQVRGRGAGVLWYQSVLKKASSYAHRMPEGMVAQPYRAQLGAGDLLGERELVAIGQSRHLGGGLLAPVDVPAAMAQGLGR</sequence>
<accession>A0A7T7M9J2</accession>
<reference evidence="2 3" key="1">
    <citation type="submission" date="2020-12" db="EMBL/GenBank/DDBJ databases">
        <authorList>
            <person name="Zhou J."/>
        </authorList>
    </citation>
    <scope>NUCLEOTIDE SEQUENCE [LARGE SCALE GENOMIC DNA]</scope>
    <source>
        <strain evidence="2 3">CCUG 61299</strain>
    </source>
</reference>
<dbReference type="AlphaFoldDB" id="A0A7T7M9J2"/>
<dbReference type="InterPro" id="IPR019089">
    <property type="entry name" value="Cas_GSU0054"/>
</dbReference>
<proteinExistence type="predicted"/>
<dbReference type="Proteomes" id="UP000595895">
    <property type="component" value="Chromosome"/>
</dbReference>
<dbReference type="EMBL" id="CP066802">
    <property type="protein sequence ID" value="QQM67419.1"/>
    <property type="molecule type" value="Genomic_DNA"/>
</dbReference>